<keyword evidence="6" id="KW-0472">Membrane</keyword>
<feature type="transmembrane region" description="Helical" evidence="6">
    <location>
        <begin position="23"/>
        <end position="43"/>
    </location>
</feature>
<evidence type="ECO:0000256" key="4">
    <source>
        <dbReference type="ARBA" id="ARBA00023171"/>
    </source>
</evidence>
<accession>A0AA90YR48</accession>
<dbReference type="RefSeq" id="WP_152458434.1">
    <property type="nucleotide sequence ID" value="NZ_WVRA01000001.1"/>
</dbReference>
<name>A0AA90YR48_9RHOB</name>
<evidence type="ECO:0000256" key="2">
    <source>
        <dbReference type="ARBA" id="ARBA00009920"/>
    </source>
</evidence>
<dbReference type="Pfam" id="PF05398">
    <property type="entry name" value="PufQ"/>
    <property type="match status" value="1"/>
</dbReference>
<protein>
    <submittedName>
        <fullName evidence="7">Protein pufQ</fullName>
    </submittedName>
</protein>
<evidence type="ECO:0000313" key="8">
    <source>
        <dbReference type="Proteomes" id="UP000597886"/>
    </source>
</evidence>
<evidence type="ECO:0000256" key="6">
    <source>
        <dbReference type="SAM" id="Phobius"/>
    </source>
</evidence>
<gene>
    <name evidence="7" type="ORF">GS634_00715</name>
</gene>
<reference evidence="7" key="1">
    <citation type="submission" date="2019-12" db="EMBL/GenBank/DDBJ databases">
        <title>Ruegeria JWLKs population differentiation of coral mucus and skeleton niches.</title>
        <authorList>
            <person name="Luo D."/>
        </authorList>
    </citation>
    <scope>NUCLEOTIDE SEQUENCE</scope>
    <source>
        <strain evidence="7">HKCCD6181</strain>
    </source>
</reference>
<evidence type="ECO:0000256" key="5">
    <source>
        <dbReference type="ARBA" id="ARBA00023181"/>
    </source>
</evidence>
<evidence type="ECO:0000256" key="1">
    <source>
        <dbReference type="ARBA" id="ARBA00003128"/>
    </source>
</evidence>
<dbReference type="AlphaFoldDB" id="A0AA90YR48"/>
<dbReference type="InterPro" id="IPR008800">
    <property type="entry name" value="PufQ_cyt-su"/>
</dbReference>
<comment type="function">
    <text evidence="1">Required for bacteriochlorophyll biosynthesis. Directly involved in the assembly of both the B875 and B800-850 pigment-protein complexes.</text>
</comment>
<evidence type="ECO:0000256" key="3">
    <source>
        <dbReference type="ARBA" id="ARBA00022531"/>
    </source>
</evidence>
<evidence type="ECO:0000313" key="7">
    <source>
        <dbReference type="EMBL" id="NOE16640.1"/>
    </source>
</evidence>
<sequence>MPAATLNSHSDTDKKRTQRPPEFIFYFTILFLISIPFAMIEWIRLSLRRRTLNLRGPLARAWSEADRITPIIFSR</sequence>
<keyword evidence="6" id="KW-1133">Transmembrane helix</keyword>
<keyword evidence="3" id="KW-0602">Photosynthesis</keyword>
<comment type="caution">
    <text evidence="7">The sequence shown here is derived from an EMBL/GenBank/DDBJ whole genome shotgun (WGS) entry which is preliminary data.</text>
</comment>
<dbReference type="GO" id="GO:0015979">
    <property type="term" value="P:photosynthesis"/>
    <property type="evidence" value="ECO:0007669"/>
    <property type="project" value="UniProtKB-KW"/>
</dbReference>
<organism evidence="7 8">
    <name type="scientific">Ruegeria atlantica</name>
    <dbReference type="NCBI Taxonomy" id="81569"/>
    <lineage>
        <taxon>Bacteria</taxon>
        <taxon>Pseudomonadati</taxon>
        <taxon>Pseudomonadota</taxon>
        <taxon>Alphaproteobacteria</taxon>
        <taxon>Rhodobacterales</taxon>
        <taxon>Roseobacteraceae</taxon>
        <taxon>Ruegeria</taxon>
    </lineage>
</organism>
<keyword evidence="4" id="KW-0149">Chlorophyll biosynthesis</keyword>
<dbReference type="Proteomes" id="UP000597886">
    <property type="component" value="Unassembled WGS sequence"/>
</dbReference>
<dbReference type="GO" id="GO:0030494">
    <property type="term" value="P:bacteriochlorophyll biosynthetic process"/>
    <property type="evidence" value="ECO:0007669"/>
    <property type="project" value="UniProtKB-KW"/>
</dbReference>
<proteinExistence type="inferred from homology"/>
<comment type="similarity">
    <text evidence="2">Belongs to the PufQ family.</text>
</comment>
<keyword evidence="5" id="KW-0077">Bacteriochlorophyll biosynthesis</keyword>
<keyword evidence="6" id="KW-0812">Transmembrane</keyword>
<dbReference type="EMBL" id="WVRA01000001">
    <property type="protein sequence ID" value="NOE16640.1"/>
    <property type="molecule type" value="Genomic_DNA"/>
</dbReference>